<dbReference type="Pfam" id="PF00535">
    <property type="entry name" value="Glycos_transf_2"/>
    <property type="match status" value="1"/>
</dbReference>
<comment type="similarity">
    <text evidence="1">Belongs to the glycosyltransferase 2 family. WaaE/KdtX subfamily.</text>
</comment>
<proteinExistence type="inferred from homology"/>
<evidence type="ECO:0000313" key="3">
    <source>
        <dbReference type="EMBL" id="CAH2406454.1"/>
    </source>
</evidence>
<dbReference type="CDD" id="cd02511">
    <property type="entry name" value="Beta4Glucosyltransferase"/>
    <property type="match status" value="1"/>
</dbReference>
<feature type="domain" description="Glycosyltransferase 2-like" evidence="2">
    <location>
        <begin position="24"/>
        <end position="155"/>
    </location>
</feature>
<gene>
    <name evidence="3" type="ORF">MES5069_520133</name>
</gene>
<evidence type="ECO:0000259" key="2">
    <source>
        <dbReference type="Pfam" id="PF00535"/>
    </source>
</evidence>
<dbReference type="EMBL" id="CAKXZT010000149">
    <property type="protein sequence ID" value="CAH2406454.1"/>
    <property type="molecule type" value="Genomic_DNA"/>
</dbReference>
<organism evidence="3 4">
    <name type="scientific">Mesorhizobium escarrei</name>
    <dbReference type="NCBI Taxonomy" id="666018"/>
    <lineage>
        <taxon>Bacteria</taxon>
        <taxon>Pseudomonadati</taxon>
        <taxon>Pseudomonadota</taxon>
        <taxon>Alphaproteobacteria</taxon>
        <taxon>Hyphomicrobiales</taxon>
        <taxon>Phyllobacteriaceae</taxon>
        <taxon>Mesorhizobium</taxon>
    </lineage>
</organism>
<dbReference type="PANTHER" id="PTHR43630">
    <property type="entry name" value="POLY-BETA-1,6-N-ACETYL-D-GLUCOSAMINE SYNTHASE"/>
    <property type="match status" value="1"/>
</dbReference>
<dbReference type="Gene3D" id="3.90.550.10">
    <property type="entry name" value="Spore Coat Polysaccharide Biosynthesis Protein SpsA, Chain A"/>
    <property type="match status" value="1"/>
</dbReference>
<accession>A0ABN8KA69</accession>
<dbReference type="InterPro" id="IPR001173">
    <property type="entry name" value="Glyco_trans_2-like"/>
</dbReference>
<evidence type="ECO:0000313" key="4">
    <source>
        <dbReference type="Proteomes" id="UP001153050"/>
    </source>
</evidence>
<comment type="caution">
    <text evidence="3">The sequence shown here is derived from an EMBL/GenBank/DDBJ whole genome shotgun (WGS) entry which is preliminary data.</text>
</comment>
<keyword evidence="4" id="KW-1185">Reference proteome</keyword>
<dbReference type="PANTHER" id="PTHR43630:SF2">
    <property type="entry name" value="GLYCOSYLTRANSFERASE"/>
    <property type="match status" value="1"/>
</dbReference>
<reference evidence="3 4" key="1">
    <citation type="submission" date="2022-03" db="EMBL/GenBank/DDBJ databases">
        <authorList>
            <person name="Brunel B."/>
        </authorList>
    </citation>
    <scope>NUCLEOTIDE SEQUENCE [LARGE SCALE GENOMIC DNA]</scope>
    <source>
        <strain evidence="3">STM5069sample</strain>
    </source>
</reference>
<dbReference type="SUPFAM" id="SSF53448">
    <property type="entry name" value="Nucleotide-diphospho-sugar transferases"/>
    <property type="match status" value="1"/>
</dbReference>
<dbReference type="Proteomes" id="UP001153050">
    <property type="component" value="Unassembled WGS sequence"/>
</dbReference>
<protein>
    <submittedName>
        <fullName evidence="3">Glyco_trans_2-like domain-containing protein</fullName>
    </submittedName>
</protein>
<sequence length="319" mass="36276">MAQATNGYSEMSDDSDAAVKIHAVILTLNESVHIGRCIESCKELVESITVIDSGSTDTTVEIAEKLGAEVIRHPWINYATQLNFGISTLVGKGGWLMRIDADEVLDPATSHRLSEVVSQADRDCDGILVQRRIYFLGRRMRYGAIEPSWQLRLWRNGRGRCEQRWMDEHVIVSGNVQKSDIVISDINMNSLTWWTAKHNQYASREAIDLLNARFEFLKADKLPVSGASPQARARRFLKEKIYLRTPAGVRVIAYFLYRYLIRLGFLDGRPGFYFHFLQGLWYRGLVDAKVFEIEEFAKQKGISVANAIKDRTGLVVEEN</sequence>
<name>A0ABN8KA69_9HYPH</name>
<dbReference type="InterPro" id="IPR029044">
    <property type="entry name" value="Nucleotide-diphossugar_trans"/>
</dbReference>
<evidence type="ECO:0000256" key="1">
    <source>
        <dbReference type="ARBA" id="ARBA00038494"/>
    </source>
</evidence>